<evidence type="ECO:0000313" key="3">
    <source>
        <dbReference type="Proteomes" id="UP000235023"/>
    </source>
</evidence>
<sequence length="106" mass="11646">MNRVRLLLISPLSILSPHTYLPYQSDQAPSNCTLVSDHLMVRSLGKSDVVGIGWGDRGDRGVTTRVQPSLQAPSPHPHDQSTLALGPDPKFSPRPARFASDMFRLD</sequence>
<dbReference type="AlphaFoldDB" id="A0A2J5I4N9"/>
<evidence type="ECO:0000313" key="2">
    <source>
        <dbReference type="EMBL" id="PLN84879.1"/>
    </source>
</evidence>
<feature type="region of interest" description="Disordered" evidence="1">
    <location>
        <begin position="56"/>
        <end position="106"/>
    </location>
</feature>
<protein>
    <submittedName>
        <fullName evidence="2">Uncharacterized protein</fullName>
    </submittedName>
</protein>
<name>A0A2J5I4N9_9EURO</name>
<gene>
    <name evidence="2" type="ORF">BDW42DRAFT_161816</name>
</gene>
<dbReference type="EMBL" id="KZ559508">
    <property type="protein sequence ID" value="PLN84879.1"/>
    <property type="molecule type" value="Genomic_DNA"/>
</dbReference>
<accession>A0A2J5I4N9</accession>
<organism evidence="2 3">
    <name type="scientific">Aspergillus taichungensis</name>
    <dbReference type="NCBI Taxonomy" id="482145"/>
    <lineage>
        <taxon>Eukaryota</taxon>
        <taxon>Fungi</taxon>
        <taxon>Dikarya</taxon>
        <taxon>Ascomycota</taxon>
        <taxon>Pezizomycotina</taxon>
        <taxon>Eurotiomycetes</taxon>
        <taxon>Eurotiomycetidae</taxon>
        <taxon>Eurotiales</taxon>
        <taxon>Aspergillaceae</taxon>
        <taxon>Aspergillus</taxon>
        <taxon>Aspergillus subgen. Circumdati</taxon>
    </lineage>
</organism>
<dbReference type="Proteomes" id="UP000235023">
    <property type="component" value="Unassembled WGS sequence"/>
</dbReference>
<proteinExistence type="predicted"/>
<evidence type="ECO:0000256" key="1">
    <source>
        <dbReference type="SAM" id="MobiDB-lite"/>
    </source>
</evidence>
<reference evidence="3" key="1">
    <citation type="submission" date="2017-12" db="EMBL/GenBank/DDBJ databases">
        <authorList>
            <consortium name="DOE Joint Genome Institute"/>
            <person name="Mondo S.J."/>
            <person name="Kjaerbolling I."/>
            <person name="Vesth T.C."/>
            <person name="Frisvad J.C."/>
            <person name="Nybo J.L."/>
            <person name="Theobald S."/>
            <person name="Kuo A."/>
            <person name="Bowyer P."/>
            <person name="Matsuda Y."/>
            <person name="Lyhne E.K."/>
            <person name="Kogle M.E."/>
            <person name="Clum A."/>
            <person name="Lipzen A."/>
            <person name="Salamov A."/>
            <person name="Ngan C.Y."/>
            <person name="Daum C."/>
            <person name="Chiniquy J."/>
            <person name="Barry K."/>
            <person name="LaButti K."/>
            <person name="Haridas S."/>
            <person name="Simmons B.A."/>
            <person name="Magnuson J.K."/>
            <person name="Mortensen U.H."/>
            <person name="Larsen T.O."/>
            <person name="Grigoriev I.V."/>
            <person name="Baker S.E."/>
            <person name="Andersen M.R."/>
            <person name="Nordberg H.P."/>
            <person name="Cantor M.N."/>
            <person name="Hua S.X."/>
        </authorList>
    </citation>
    <scope>NUCLEOTIDE SEQUENCE [LARGE SCALE GENOMIC DNA]</scope>
    <source>
        <strain evidence="3">IBT 19404</strain>
    </source>
</reference>
<keyword evidence="3" id="KW-1185">Reference proteome</keyword>